<feature type="domain" description="SRCR" evidence="10">
    <location>
        <begin position="6"/>
        <end position="115"/>
    </location>
</feature>
<dbReference type="Proteomes" id="UP001174909">
    <property type="component" value="Unassembled WGS sequence"/>
</dbReference>
<comment type="subcellular location">
    <subcellularLocation>
        <location evidence="1">Membrane</location>
        <topology evidence="1">Single-pass membrane protein</topology>
    </subcellularLocation>
</comment>
<evidence type="ECO:0000256" key="5">
    <source>
        <dbReference type="ARBA" id="ARBA00022989"/>
    </source>
</evidence>
<evidence type="ECO:0000256" key="4">
    <source>
        <dbReference type="ARBA" id="ARBA00022737"/>
    </source>
</evidence>
<evidence type="ECO:0000256" key="1">
    <source>
        <dbReference type="ARBA" id="ARBA00004167"/>
    </source>
</evidence>
<dbReference type="PANTHER" id="PTHR19331">
    <property type="entry name" value="SCAVENGER RECEPTOR DOMAIN-CONTAINING"/>
    <property type="match status" value="1"/>
</dbReference>
<comment type="caution">
    <text evidence="9">Lacks conserved residue(s) required for the propagation of feature annotation.</text>
</comment>
<evidence type="ECO:0000256" key="7">
    <source>
        <dbReference type="ARBA" id="ARBA00023157"/>
    </source>
</evidence>
<evidence type="ECO:0000313" key="11">
    <source>
        <dbReference type="EMBL" id="CAI8026352.1"/>
    </source>
</evidence>
<keyword evidence="2" id="KW-0812">Transmembrane</keyword>
<evidence type="ECO:0000313" key="12">
    <source>
        <dbReference type="Proteomes" id="UP001174909"/>
    </source>
</evidence>
<feature type="disulfide bond" evidence="9">
    <location>
        <begin position="311"/>
        <end position="321"/>
    </location>
</feature>
<feature type="domain" description="SRCR" evidence="10">
    <location>
        <begin position="346"/>
        <end position="444"/>
    </location>
</feature>
<evidence type="ECO:0000256" key="6">
    <source>
        <dbReference type="ARBA" id="ARBA00023136"/>
    </source>
</evidence>
<protein>
    <submittedName>
        <fullName evidence="11">Deleted in malignant brain tumors 1 protein</fullName>
    </submittedName>
</protein>
<feature type="disulfide bond" evidence="9">
    <location>
        <begin position="205"/>
        <end position="215"/>
    </location>
</feature>
<gene>
    <name evidence="11" type="ORF">GBAR_LOCUS15133</name>
</gene>
<feature type="domain" description="SRCR" evidence="10">
    <location>
        <begin position="504"/>
        <end position="611"/>
    </location>
</feature>
<accession>A0AA35WTX4</accession>
<keyword evidence="7 9" id="KW-1015">Disulfide bond</keyword>
<dbReference type="InterPro" id="IPR001190">
    <property type="entry name" value="SRCR"/>
</dbReference>
<dbReference type="EMBL" id="CASHTH010002208">
    <property type="protein sequence ID" value="CAI8026352.1"/>
    <property type="molecule type" value="Genomic_DNA"/>
</dbReference>
<dbReference type="AlphaFoldDB" id="A0AA35WTX4"/>
<keyword evidence="8" id="KW-0325">Glycoprotein</keyword>
<feature type="disulfide bond" evidence="9">
    <location>
        <begin position="578"/>
        <end position="588"/>
    </location>
</feature>
<feature type="disulfide bond" evidence="9">
    <location>
        <begin position="371"/>
        <end position="435"/>
    </location>
</feature>
<dbReference type="PRINTS" id="PR00258">
    <property type="entry name" value="SPERACTRCPTR"/>
</dbReference>
<keyword evidence="4" id="KW-0677">Repeat</keyword>
<dbReference type="SUPFAM" id="SSF56487">
    <property type="entry name" value="SRCR-like"/>
    <property type="match status" value="6"/>
</dbReference>
<dbReference type="PROSITE" id="PS50287">
    <property type="entry name" value="SRCR_2"/>
    <property type="match status" value="6"/>
</dbReference>
<keyword evidence="3" id="KW-0732">Signal</keyword>
<feature type="disulfide bond" evidence="9">
    <location>
        <begin position="85"/>
        <end position="95"/>
    </location>
</feature>
<dbReference type="Pfam" id="PF00530">
    <property type="entry name" value="SRCR"/>
    <property type="match status" value="6"/>
</dbReference>
<feature type="domain" description="SRCR" evidence="10">
    <location>
        <begin position="619"/>
        <end position="717"/>
    </location>
</feature>
<dbReference type="Gene3D" id="3.10.250.10">
    <property type="entry name" value="SRCR-like domain"/>
    <property type="match status" value="6"/>
</dbReference>
<evidence type="ECO:0000256" key="3">
    <source>
        <dbReference type="ARBA" id="ARBA00022729"/>
    </source>
</evidence>
<name>A0AA35WTX4_GEOBA</name>
<proteinExistence type="predicted"/>
<evidence type="ECO:0000256" key="2">
    <source>
        <dbReference type="ARBA" id="ARBA00022692"/>
    </source>
</evidence>
<comment type="caution">
    <text evidence="11">The sequence shown here is derived from an EMBL/GenBank/DDBJ whole genome shotgun (WGS) entry which is preliminary data.</text>
</comment>
<evidence type="ECO:0000256" key="8">
    <source>
        <dbReference type="ARBA" id="ARBA00023180"/>
    </source>
</evidence>
<evidence type="ECO:0000259" key="10">
    <source>
        <dbReference type="PROSITE" id="PS50287"/>
    </source>
</evidence>
<reference evidence="11" key="1">
    <citation type="submission" date="2023-03" db="EMBL/GenBank/DDBJ databases">
        <authorList>
            <person name="Steffen K."/>
            <person name="Cardenas P."/>
        </authorList>
    </citation>
    <scope>NUCLEOTIDE SEQUENCE</scope>
</reference>
<dbReference type="SMART" id="SM00202">
    <property type="entry name" value="SR"/>
    <property type="match status" value="6"/>
</dbReference>
<feature type="domain" description="SRCR" evidence="10">
    <location>
        <begin position="244"/>
        <end position="337"/>
    </location>
</feature>
<dbReference type="PANTHER" id="PTHR19331:SF465">
    <property type="entry name" value="EGG PEPTIDE SPERACT RECEPTOR"/>
    <property type="match status" value="1"/>
</dbReference>
<dbReference type="FunFam" id="3.10.250.10:FF:000016">
    <property type="entry name" value="Scavenger receptor cysteine-rich protein type 12"/>
    <property type="match status" value="3"/>
</dbReference>
<organism evidence="11 12">
    <name type="scientific">Geodia barretti</name>
    <name type="common">Barrett's horny sponge</name>
    <dbReference type="NCBI Taxonomy" id="519541"/>
    <lineage>
        <taxon>Eukaryota</taxon>
        <taxon>Metazoa</taxon>
        <taxon>Porifera</taxon>
        <taxon>Demospongiae</taxon>
        <taxon>Heteroscleromorpha</taxon>
        <taxon>Tetractinellida</taxon>
        <taxon>Astrophorina</taxon>
        <taxon>Geodiidae</taxon>
        <taxon>Geodia</taxon>
    </lineage>
</organism>
<evidence type="ECO:0000256" key="9">
    <source>
        <dbReference type="PROSITE-ProRule" id="PRU00196"/>
    </source>
</evidence>
<dbReference type="InterPro" id="IPR036772">
    <property type="entry name" value="SRCR-like_dom_sf"/>
</dbReference>
<feature type="disulfide bond" evidence="9">
    <location>
        <begin position="687"/>
        <end position="697"/>
    </location>
</feature>
<feature type="disulfide bond" evidence="9">
    <location>
        <begin position="414"/>
        <end position="424"/>
    </location>
</feature>
<keyword evidence="5" id="KW-1133">Transmembrane helix</keyword>
<keyword evidence="6" id="KW-0472">Membrane</keyword>
<keyword evidence="12" id="KW-1185">Reference proteome</keyword>
<feature type="domain" description="SRCR" evidence="10">
    <location>
        <begin position="126"/>
        <end position="235"/>
    </location>
</feature>
<sequence length="802" mass="88468">MNQVITKFHSAPPCTDGEVRLLRDRVQTCRGQRWGYVCYDRGWTRQDAQVVCRELGFSPKDALVDYHIFVFGQHTFPYFVNKTNCNGSEGHLLDCPDVNETLLCGSVTAPKAYCSGTQECNGTQTVRLQKIVKGLENYGRLEVCYEGYWGSVCDDSLHHSEVLPSALVACKELGYSKVMKAEFTPIGRTVYSLPSIPIVVDDIRCAGDETSLLDCQKSIKLHNCISWEDVVLHCRERECNDTDIRLVGGRTSLDGEVEVCHNHLWMPVCSESWDEREAEVVCAQLGHKRRSYALKEYELPDPTEGVNILPCYGNETLLTNCNYDITECTSRAAVVCTDTTCEEDGVRLVGGHSVKEGRFQMCHEGEWHSVCADSWSESGSEARTVCATLGYIGDSVTADFGRDHTPLLPMDIQCNGVKDELNLCIFTNRSSSYECKKVASVICDARCTLEDISFCTDCSGPSSICSIYDNCFCSSDCFISGKCCPDVESYLQCLNVDDCQTGEVRLVGGVTGSSSGVVEVCVNGVWGTVCDYNNEWTLVNAAVVCRQLNLPISYVSALPFSVFGSASSGPVLFDSVHCMGTEDNLLDCPHSSVGNHFCHQEFPSTVAVRCTADCEEGEVRLRDGTHESNGRVETCQNGIWGSVCSDNMWDVHDAGVVCRQLNFTSDDVRVTEVFGREGPVLMSKVGCNGSETGLHLCPSNRFGSQPCENGTAGIICNTNFDTHNRCNDENGTPPEHWNTLSKTERFGYCEPYAGNCKLCNKIFRGSIDYVFIAAVHGSQKNISSIIDSEIPPYLESNSLERW</sequence>
<dbReference type="GO" id="GO:0016020">
    <property type="term" value="C:membrane"/>
    <property type="evidence" value="ECO:0007669"/>
    <property type="project" value="UniProtKB-SubCell"/>
</dbReference>